<dbReference type="Proteomes" id="UP000027265">
    <property type="component" value="Unassembled WGS sequence"/>
</dbReference>
<organism evidence="1 2">
    <name type="scientific">Jaapia argillacea MUCL 33604</name>
    <dbReference type="NCBI Taxonomy" id="933084"/>
    <lineage>
        <taxon>Eukaryota</taxon>
        <taxon>Fungi</taxon>
        <taxon>Dikarya</taxon>
        <taxon>Basidiomycota</taxon>
        <taxon>Agaricomycotina</taxon>
        <taxon>Agaricomycetes</taxon>
        <taxon>Agaricomycetidae</taxon>
        <taxon>Jaapiales</taxon>
        <taxon>Jaapiaceae</taxon>
        <taxon>Jaapia</taxon>
    </lineage>
</organism>
<dbReference type="InParanoid" id="A0A067Q3M8"/>
<reference evidence="2" key="1">
    <citation type="journal article" date="2014" name="Proc. Natl. Acad. Sci. U.S.A.">
        <title>Extensive sampling of basidiomycete genomes demonstrates inadequacy of the white-rot/brown-rot paradigm for wood decay fungi.</title>
        <authorList>
            <person name="Riley R."/>
            <person name="Salamov A.A."/>
            <person name="Brown D.W."/>
            <person name="Nagy L.G."/>
            <person name="Floudas D."/>
            <person name="Held B.W."/>
            <person name="Levasseur A."/>
            <person name="Lombard V."/>
            <person name="Morin E."/>
            <person name="Otillar R."/>
            <person name="Lindquist E.A."/>
            <person name="Sun H."/>
            <person name="LaButti K.M."/>
            <person name="Schmutz J."/>
            <person name="Jabbour D."/>
            <person name="Luo H."/>
            <person name="Baker S.E."/>
            <person name="Pisabarro A.G."/>
            <person name="Walton J.D."/>
            <person name="Blanchette R.A."/>
            <person name="Henrissat B."/>
            <person name="Martin F."/>
            <person name="Cullen D."/>
            <person name="Hibbett D.S."/>
            <person name="Grigoriev I.V."/>
        </authorList>
    </citation>
    <scope>NUCLEOTIDE SEQUENCE [LARGE SCALE GENOMIC DNA]</scope>
    <source>
        <strain evidence="2">MUCL 33604</strain>
    </source>
</reference>
<keyword evidence="2" id="KW-1185">Reference proteome</keyword>
<evidence type="ECO:0008006" key="3">
    <source>
        <dbReference type="Google" id="ProtNLM"/>
    </source>
</evidence>
<protein>
    <recommendedName>
        <fullName evidence="3">F-box domain-containing protein</fullName>
    </recommendedName>
</protein>
<dbReference type="EMBL" id="KL197720">
    <property type="protein sequence ID" value="KDQ57196.1"/>
    <property type="molecule type" value="Genomic_DNA"/>
</dbReference>
<dbReference type="HOGENOM" id="CLU_2512937_0_0_1"/>
<sequence length="85" mass="9671">MRIPSKPAGLDLNSSSCRDGGEQCATIELEYLPIELVENIFGHLDIRRLPICCPVPFKKDSVDVRLGKLSVTVRDKQSWDSRRWD</sequence>
<name>A0A067Q3M8_9AGAM</name>
<proteinExistence type="predicted"/>
<gene>
    <name evidence="1" type="ORF">JAAARDRAFT_287738</name>
</gene>
<accession>A0A067Q3M8</accession>
<evidence type="ECO:0000313" key="1">
    <source>
        <dbReference type="EMBL" id="KDQ57196.1"/>
    </source>
</evidence>
<evidence type="ECO:0000313" key="2">
    <source>
        <dbReference type="Proteomes" id="UP000027265"/>
    </source>
</evidence>
<dbReference type="AlphaFoldDB" id="A0A067Q3M8"/>